<dbReference type="EMBL" id="JADBDZ010000001">
    <property type="protein sequence ID" value="MBE1533295.1"/>
    <property type="molecule type" value="Genomic_DNA"/>
</dbReference>
<proteinExistence type="predicted"/>
<name>A0ABR9JT64_9ACTN</name>
<evidence type="ECO:0000313" key="1">
    <source>
        <dbReference type="EMBL" id="MBE1533295.1"/>
    </source>
</evidence>
<accession>A0ABR9JT64</accession>
<evidence type="ECO:0000313" key="2">
    <source>
        <dbReference type="Proteomes" id="UP000627838"/>
    </source>
</evidence>
<keyword evidence="2" id="KW-1185">Reference proteome</keyword>
<gene>
    <name evidence="1" type="ORF">H4W34_003128</name>
</gene>
<dbReference type="Proteomes" id="UP000627838">
    <property type="component" value="Unassembled WGS sequence"/>
</dbReference>
<reference evidence="1 2" key="1">
    <citation type="submission" date="2020-10" db="EMBL/GenBank/DDBJ databases">
        <title>Sequencing the genomes of 1000 actinobacteria strains.</title>
        <authorList>
            <person name="Klenk H.-P."/>
        </authorList>
    </citation>
    <scope>NUCLEOTIDE SEQUENCE [LARGE SCALE GENOMIC DNA]</scope>
    <source>
        <strain evidence="1 2">DSM 46744</strain>
    </source>
</reference>
<sequence>MSYVWHTADPEGRAWMLRRIEETGVDWTPPPPLPTSNRAVPRFLTPRQQAGVLLRRWPVRTPDGARPLPPEARVLKALDSDQVCALYEEAGRLRPGFGSGGPWLPAHLDPEGVHYLVPDPMDHYWPGRTNARGREIRWWQCTALLRMLDGEQVREMVAVLPETFAALPSHLPRRRQLRLVHLARATERDAYLWGRDHKAECGAEGCGYVPEAADGPPVAD</sequence>
<protein>
    <submittedName>
        <fullName evidence="1">Uncharacterized protein</fullName>
    </submittedName>
</protein>
<organism evidence="1 2">
    <name type="scientific">Actinomadura algeriensis</name>
    <dbReference type="NCBI Taxonomy" id="1679523"/>
    <lineage>
        <taxon>Bacteria</taxon>
        <taxon>Bacillati</taxon>
        <taxon>Actinomycetota</taxon>
        <taxon>Actinomycetes</taxon>
        <taxon>Streptosporangiales</taxon>
        <taxon>Thermomonosporaceae</taxon>
        <taxon>Actinomadura</taxon>
    </lineage>
</organism>
<comment type="caution">
    <text evidence="1">The sequence shown here is derived from an EMBL/GenBank/DDBJ whole genome shotgun (WGS) entry which is preliminary data.</text>
</comment>